<evidence type="ECO:0000313" key="1">
    <source>
        <dbReference type="EMBL" id="KKM74342.1"/>
    </source>
</evidence>
<gene>
    <name evidence="1" type="ORF">LCGC14_1401260</name>
</gene>
<comment type="caution">
    <text evidence="1">The sequence shown here is derived from an EMBL/GenBank/DDBJ whole genome shotgun (WGS) entry which is preliminary data.</text>
</comment>
<protein>
    <recommendedName>
        <fullName evidence="2">Glutaconate CoA-transferase</fullName>
    </recommendedName>
</protein>
<organism evidence="1">
    <name type="scientific">marine sediment metagenome</name>
    <dbReference type="NCBI Taxonomy" id="412755"/>
    <lineage>
        <taxon>unclassified sequences</taxon>
        <taxon>metagenomes</taxon>
        <taxon>ecological metagenomes</taxon>
    </lineage>
</organism>
<dbReference type="EMBL" id="LAZR01009155">
    <property type="protein sequence ID" value="KKM74342.1"/>
    <property type="molecule type" value="Genomic_DNA"/>
</dbReference>
<name>A0A0F9MYK5_9ZZZZ</name>
<reference evidence="1" key="1">
    <citation type="journal article" date="2015" name="Nature">
        <title>Complex archaea that bridge the gap between prokaryotes and eukaryotes.</title>
        <authorList>
            <person name="Spang A."/>
            <person name="Saw J.H."/>
            <person name="Jorgensen S.L."/>
            <person name="Zaremba-Niedzwiedzka K."/>
            <person name="Martijn J."/>
            <person name="Lind A.E."/>
            <person name="van Eijk R."/>
            <person name="Schleper C."/>
            <person name="Guy L."/>
            <person name="Ettema T.J."/>
        </authorList>
    </citation>
    <scope>NUCLEOTIDE SEQUENCE</scope>
</reference>
<dbReference type="SUPFAM" id="SSF100950">
    <property type="entry name" value="NagB/RpiA/CoA transferase-like"/>
    <property type="match status" value="1"/>
</dbReference>
<accession>A0A0F9MYK5</accession>
<dbReference type="GO" id="GO:0008410">
    <property type="term" value="F:CoA-transferase activity"/>
    <property type="evidence" value="ECO:0007669"/>
    <property type="project" value="InterPro"/>
</dbReference>
<dbReference type="AlphaFoldDB" id="A0A0F9MYK5"/>
<dbReference type="Gene3D" id="3.40.1080.10">
    <property type="entry name" value="Glutaconate Coenzyme A-transferase"/>
    <property type="match status" value="1"/>
</dbReference>
<dbReference type="InterPro" id="IPR004165">
    <property type="entry name" value="CoA_trans_fam_I"/>
</dbReference>
<dbReference type="InterPro" id="IPR037171">
    <property type="entry name" value="NagB/RpiA_transferase-like"/>
</dbReference>
<dbReference type="Pfam" id="PF01144">
    <property type="entry name" value="CoA_trans"/>
    <property type="match status" value="1"/>
</dbReference>
<proteinExistence type="predicted"/>
<sequence length="294" mass="33505">MSQYSIDYTVDEMMTVLMAREVKNDDVMIVGVATPMVWAAFTLAKVTHAPDAIYHYIMGNTFVSEPRQVSLLYLEMNTARAYRFQNSVECTLESLPSDKLTTIEFFRPAQIDQYGNTNNICIGDWHQPKIRLPGAAGILDFSMFYSRGSFLYTPRHDIRTFVPTEKLDFISGVGFPDGKPSMCGGAGPQCVITNLAYLDFEKNEYRMRVKSIHPGIDINMVKESTGFDLNLPKKLKETTPPTIKELELLRDKVDPLNIRKLEVFAGKEREALLNSVIEKELSMENRFPKLIYPY</sequence>
<evidence type="ECO:0008006" key="2">
    <source>
        <dbReference type="Google" id="ProtNLM"/>
    </source>
</evidence>